<gene>
    <name evidence="1" type="ORF">TorRG33x02_243860</name>
</gene>
<accession>A0A2P5DRR2</accession>
<organism evidence="1 2">
    <name type="scientific">Trema orientale</name>
    <name type="common">Charcoal tree</name>
    <name type="synonym">Celtis orientalis</name>
    <dbReference type="NCBI Taxonomy" id="63057"/>
    <lineage>
        <taxon>Eukaryota</taxon>
        <taxon>Viridiplantae</taxon>
        <taxon>Streptophyta</taxon>
        <taxon>Embryophyta</taxon>
        <taxon>Tracheophyta</taxon>
        <taxon>Spermatophyta</taxon>
        <taxon>Magnoliopsida</taxon>
        <taxon>eudicotyledons</taxon>
        <taxon>Gunneridae</taxon>
        <taxon>Pentapetalae</taxon>
        <taxon>rosids</taxon>
        <taxon>fabids</taxon>
        <taxon>Rosales</taxon>
        <taxon>Cannabaceae</taxon>
        <taxon>Trema</taxon>
    </lineage>
</organism>
<keyword evidence="2" id="KW-1185">Reference proteome</keyword>
<dbReference type="AlphaFoldDB" id="A0A2P5DRR2"/>
<name>A0A2P5DRR2_TREOI</name>
<evidence type="ECO:0000313" key="1">
    <source>
        <dbReference type="EMBL" id="PON75987.1"/>
    </source>
</evidence>
<dbReference type="EMBL" id="JXTC01000253">
    <property type="protein sequence ID" value="PON75987.1"/>
    <property type="molecule type" value="Genomic_DNA"/>
</dbReference>
<dbReference type="InParanoid" id="A0A2P5DRR2"/>
<dbReference type="Proteomes" id="UP000237000">
    <property type="component" value="Unassembled WGS sequence"/>
</dbReference>
<proteinExistence type="predicted"/>
<sequence>MNVDAANDRERGLIGVCAVIRNSDWEVMAALPKNMIRRFSARDMEAKALYQSLIWAQDVVHIEEVLELVESRLTQPLSNEDCRLGIETSHD</sequence>
<comment type="caution">
    <text evidence="1">The sequence shown here is derived from an EMBL/GenBank/DDBJ whole genome shotgun (WGS) entry which is preliminary data.</text>
</comment>
<evidence type="ECO:0000313" key="2">
    <source>
        <dbReference type="Proteomes" id="UP000237000"/>
    </source>
</evidence>
<evidence type="ECO:0008006" key="3">
    <source>
        <dbReference type="Google" id="ProtNLM"/>
    </source>
</evidence>
<protein>
    <recommendedName>
        <fullName evidence="3">RNase H type-1 domain-containing protein</fullName>
    </recommendedName>
</protein>
<reference evidence="2" key="1">
    <citation type="submission" date="2016-06" db="EMBL/GenBank/DDBJ databases">
        <title>Parallel loss of symbiosis genes in relatives of nitrogen-fixing non-legume Parasponia.</title>
        <authorList>
            <person name="Van Velzen R."/>
            <person name="Holmer R."/>
            <person name="Bu F."/>
            <person name="Rutten L."/>
            <person name="Van Zeijl A."/>
            <person name="Liu W."/>
            <person name="Santuari L."/>
            <person name="Cao Q."/>
            <person name="Sharma T."/>
            <person name="Shen D."/>
            <person name="Roswanjaya Y."/>
            <person name="Wardhani T."/>
            <person name="Kalhor M.S."/>
            <person name="Jansen J."/>
            <person name="Van den Hoogen J."/>
            <person name="Gungor B."/>
            <person name="Hartog M."/>
            <person name="Hontelez J."/>
            <person name="Verver J."/>
            <person name="Yang W.-C."/>
            <person name="Schijlen E."/>
            <person name="Repin R."/>
            <person name="Schilthuizen M."/>
            <person name="Schranz E."/>
            <person name="Heidstra R."/>
            <person name="Miyata K."/>
            <person name="Fedorova E."/>
            <person name="Kohlen W."/>
            <person name="Bisseling T."/>
            <person name="Smit S."/>
            <person name="Geurts R."/>
        </authorList>
    </citation>
    <scope>NUCLEOTIDE SEQUENCE [LARGE SCALE GENOMIC DNA]</scope>
    <source>
        <strain evidence="2">cv. RG33-2</strain>
    </source>
</reference>